<evidence type="ECO:0000256" key="1">
    <source>
        <dbReference type="SAM" id="MobiDB-lite"/>
    </source>
</evidence>
<evidence type="ECO:0000313" key="3">
    <source>
        <dbReference type="Proteomes" id="UP000218231"/>
    </source>
</evidence>
<reference evidence="2 3" key="1">
    <citation type="journal article" date="2017" name="Curr. Biol.">
        <title>Genome architecture and evolution of a unichromosomal asexual nematode.</title>
        <authorList>
            <person name="Fradin H."/>
            <person name="Zegar C."/>
            <person name="Gutwein M."/>
            <person name="Lucas J."/>
            <person name="Kovtun M."/>
            <person name="Corcoran D."/>
            <person name="Baugh L.R."/>
            <person name="Kiontke K."/>
            <person name="Gunsalus K."/>
            <person name="Fitch D.H."/>
            <person name="Piano F."/>
        </authorList>
    </citation>
    <scope>NUCLEOTIDE SEQUENCE [LARGE SCALE GENOMIC DNA]</scope>
    <source>
        <strain evidence="2">PF1309</strain>
    </source>
</reference>
<feature type="compositionally biased region" description="Acidic residues" evidence="1">
    <location>
        <begin position="36"/>
        <end position="56"/>
    </location>
</feature>
<name>A0A2A2JNF4_9BILA</name>
<feature type="compositionally biased region" description="Basic residues" evidence="1">
    <location>
        <begin position="20"/>
        <end position="32"/>
    </location>
</feature>
<proteinExistence type="predicted"/>
<sequence length="137" mass="15582">MGLFKKRQRNVKKTGLARSMKNHKKLMNKLKKQGADGDDVDMQQEDEVEEQEEQQMDAEQGPQKQKPTLKAGKIRRNATPLVKNTDAKAAHSNTVHAQHLSKKKLNKLAKVCKTNCSKARSICRSKEGKERRKCSSR</sequence>
<protein>
    <submittedName>
        <fullName evidence="2">Uncharacterized protein</fullName>
    </submittedName>
</protein>
<dbReference type="EMBL" id="LIAE01010334">
    <property type="protein sequence ID" value="PAV63049.1"/>
    <property type="molecule type" value="Genomic_DNA"/>
</dbReference>
<feature type="region of interest" description="Disordered" evidence="1">
    <location>
        <begin position="83"/>
        <end position="102"/>
    </location>
</feature>
<feature type="region of interest" description="Disordered" evidence="1">
    <location>
        <begin position="1"/>
        <end position="77"/>
    </location>
</feature>
<dbReference type="Proteomes" id="UP000218231">
    <property type="component" value="Unassembled WGS sequence"/>
</dbReference>
<evidence type="ECO:0000313" key="2">
    <source>
        <dbReference type="EMBL" id="PAV63049.1"/>
    </source>
</evidence>
<gene>
    <name evidence="2" type="ORF">WR25_09084</name>
</gene>
<feature type="compositionally biased region" description="Basic residues" evidence="1">
    <location>
        <begin position="1"/>
        <end position="12"/>
    </location>
</feature>
<keyword evidence="3" id="KW-1185">Reference proteome</keyword>
<dbReference type="AlphaFoldDB" id="A0A2A2JNF4"/>
<organism evidence="2 3">
    <name type="scientific">Diploscapter pachys</name>
    <dbReference type="NCBI Taxonomy" id="2018661"/>
    <lineage>
        <taxon>Eukaryota</taxon>
        <taxon>Metazoa</taxon>
        <taxon>Ecdysozoa</taxon>
        <taxon>Nematoda</taxon>
        <taxon>Chromadorea</taxon>
        <taxon>Rhabditida</taxon>
        <taxon>Rhabditina</taxon>
        <taxon>Rhabditomorpha</taxon>
        <taxon>Rhabditoidea</taxon>
        <taxon>Rhabditidae</taxon>
        <taxon>Diploscapter</taxon>
    </lineage>
</organism>
<comment type="caution">
    <text evidence="2">The sequence shown here is derived from an EMBL/GenBank/DDBJ whole genome shotgun (WGS) entry which is preliminary data.</text>
</comment>
<accession>A0A2A2JNF4</accession>